<protein>
    <submittedName>
        <fullName evidence="3">Uncharacterized protein</fullName>
    </submittedName>
</protein>
<dbReference type="PANTHER" id="PTHR10300">
    <property type="entry name" value="CALCIPRESSIN"/>
    <property type="match status" value="1"/>
</dbReference>
<dbReference type="GO" id="GO:0003676">
    <property type="term" value="F:nucleic acid binding"/>
    <property type="evidence" value="ECO:0007669"/>
    <property type="project" value="InterPro"/>
</dbReference>
<evidence type="ECO:0000313" key="3">
    <source>
        <dbReference type="EMBL" id="KAK2151898.1"/>
    </source>
</evidence>
<comment type="caution">
    <text evidence="3">The sequence shown here is derived from an EMBL/GenBank/DDBJ whole genome shotgun (WGS) entry which is preliminary data.</text>
</comment>
<sequence>MDRLMRGVKQMSIDVDGFDPDELDHSPPSSANDFDASDLPNVLIIANVDDSVFDSAQAKLHFEAVFRNFDPEAEIQYLKNFRRARVTFSTPLLAAQAKIQLHEAEICGKRIKVYFAVTLTTEKSSSPNLQPPKPDKQFLISPPASPPVGWESVPEAQPIINYDLLSAIASLKPGEAHELHPPSASQPGIVVHICKDPEGFNERPVIQQTKRPERPS</sequence>
<dbReference type="SUPFAM" id="SSF54928">
    <property type="entry name" value="RNA-binding domain, RBD"/>
    <property type="match status" value="1"/>
</dbReference>
<name>A0AAD9N1E5_9ANNE</name>
<evidence type="ECO:0000313" key="4">
    <source>
        <dbReference type="Proteomes" id="UP001208570"/>
    </source>
</evidence>
<dbReference type="FunFam" id="3.30.70.330:FF:000092">
    <property type="entry name" value="Calcipressin-2 isoform 2"/>
    <property type="match status" value="1"/>
</dbReference>
<evidence type="ECO:0000256" key="1">
    <source>
        <dbReference type="ARBA" id="ARBA00008209"/>
    </source>
</evidence>
<reference evidence="3" key="1">
    <citation type="journal article" date="2023" name="Mol. Biol. Evol.">
        <title>Third-Generation Sequencing Reveals the Adaptive Role of the Epigenome in Three Deep-Sea Polychaetes.</title>
        <authorList>
            <person name="Perez M."/>
            <person name="Aroh O."/>
            <person name="Sun Y."/>
            <person name="Lan Y."/>
            <person name="Juniper S.K."/>
            <person name="Young C.R."/>
            <person name="Angers B."/>
            <person name="Qian P.Y."/>
        </authorList>
    </citation>
    <scope>NUCLEOTIDE SEQUENCE</scope>
    <source>
        <strain evidence="3">P08H-3</strain>
    </source>
</reference>
<comment type="similarity">
    <text evidence="1">Belongs to the RCAN family.</text>
</comment>
<keyword evidence="4" id="KW-1185">Reference proteome</keyword>
<dbReference type="Pfam" id="PF04847">
    <property type="entry name" value="Calcipressin"/>
    <property type="match status" value="1"/>
</dbReference>
<dbReference type="PANTHER" id="PTHR10300:SF14">
    <property type="entry name" value="PROTEIN SARAH"/>
    <property type="match status" value="1"/>
</dbReference>
<dbReference type="InterPro" id="IPR012677">
    <property type="entry name" value="Nucleotide-bd_a/b_plait_sf"/>
</dbReference>
<dbReference type="GO" id="GO:0008597">
    <property type="term" value="F:calcium-dependent protein serine/threonine phosphatase regulator activity"/>
    <property type="evidence" value="ECO:0007669"/>
    <property type="project" value="TreeGrafter"/>
</dbReference>
<organism evidence="3 4">
    <name type="scientific">Paralvinella palmiformis</name>
    <dbReference type="NCBI Taxonomy" id="53620"/>
    <lineage>
        <taxon>Eukaryota</taxon>
        <taxon>Metazoa</taxon>
        <taxon>Spiralia</taxon>
        <taxon>Lophotrochozoa</taxon>
        <taxon>Annelida</taxon>
        <taxon>Polychaeta</taxon>
        <taxon>Sedentaria</taxon>
        <taxon>Canalipalpata</taxon>
        <taxon>Terebellida</taxon>
        <taxon>Terebelliformia</taxon>
        <taxon>Alvinellidae</taxon>
        <taxon>Paralvinella</taxon>
    </lineage>
</organism>
<dbReference type="Proteomes" id="UP001208570">
    <property type="component" value="Unassembled WGS sequence"/>
</dbReference>
<dbReference type="Gene3D" id="3.30.70.330">
    <property type="match status" value="1"/>
</dbReference>
<feature type="region of interest" description="Disordered" evidence="2">
    <location>
        <begin position="15"/>
        <end position="34"/>
    </location>
</feature>
<dbReference type="InterPro" id="IPR006931">
    <property type="entry name" value="Calcipressin"/>
</dbReference>
<evidence type="ECO:0000256" key="2">
    <source>
        <dbReference type="SAM" id="MobiDB-lite"/>
    </source>
</evidence>
<dbReference type="GO" id="GO:0019722">
    <property type="term" value="P:calcium-mediated signaling"/>
    <property type="evidence" value="ECO:0007669"/>
    <property type="project" value="InterPro"/>
</dbReference>
<dbReference type="GO" id="GO:0005737">
    <property type="term" value="C:cytoplasm"/>
    <property type="evidence" value="ECO:0007669"/>
    <property type="project" value="TreeGrafter"/>
</dbReference>
<proteinExistence type="inferred from homology"/>
<gene>
    <name evidence="3" type="ORF">LSH36_347g03011</name>
</gene>
<dbReference type="EMBL" id="JAODUP010000347">
    <property type="protein sequence ID" value="KAK2151898.1"/>
    <property type="molecule type" value="Genomic_DNA"/>
</dbReference>
<dbReference type="GO" id="GO:0005634">
    <property type="term" value="C:nucleus"/>
    <property type="evidence" value="ECO:0007669"/>
    <property type="project" value="TreeGrafter"/>
</dbReference>
<dbReference type="InterPro" id="IPR035979">
    <property type="entry name" value="RBD_domain_sf"/>
</dbReference>
<accession>A0AAD9N1E5</accession>
<dbReference type="AlphaFoldDB" id="A0AAD9N1E5"/>